<evidence type="ECO:0000313" key="2">
    <source>
        <dbReference type="EMBL" id="ARW61008.1"/>
    </source>
</evidence>
<gene>
    <name evidence="2" type="primary">ConsOrf2</name>
</gene>
<sequence>MDDIYFLIKIIDIQKIDLYFVKKSIGSLNIYNYPICFTASNTDLLIFLLKTHSLIDFITPGHFIYLGKELLKTEICIFSKQKYIQD</sequence>
<keyword evidence="2" id="KW-0934">Plastid</keyword>
<dbReference type="EMBL" id="MF101416">
    <property type="protein sequence ID" value="ARW61008.1"/>
    <property type="molecule type" value="Genomic_DNA"/>
</dbReference>
<name>A0A1Z1M4M0_9FLOR</name>
<dbReference type="Pfam" id="PF14251">
    <property type="entry name" value="PterinBD-DUF4346"/>
    <property type="match status" value="1"/>
</dbReference>
<dbReference type="InterPro" id="IPR025595">
    <property type="entry name" value="PterinBD-DUF4346"/>
</dbReference>
<dbReference type="GeneID" id="33353980"/>
<dbReference type="RefSeq" id="YP_009392446.1">
    <property type="nucleotide sequence ID" value="NC_035263.1"/>
</dbReference>
<organism evidence="2">
    <name type="scientific">Caloglossa monosticha</name>
    <dbReference type="NCBI Taxonomy" id="76906"/>
    <lineage>
        <taxon>Eukaryota</taxon>
        <taxon>Rhodophyta</taxon>
        <taxon>Florideophyceae</taxon>
        <taxon>Rhodymeniophycidae</taxon>
        <taxon>Ceramiales</taxon>
        <taxon>Delesseriaceae</taxon>
        <taxon>Caloglossa</taxon>
    </lineage>
</organism>
<dbReference type="AlphaFoldDB" id="A0A1Z1M4M0"/>
<protein>
    <recommendedName>
        <fullName evidence="1">DUF4346 domain-containing protein</fullName>
    </recommendedName>
</protein>
<evidence type="ECO:0000259" key="1">
    <source>
        <dbReference type="Pfam" id="PF14251"/>
    </source>
</evidence>
<reference evidence="2" key="1">
    <citation type="journal article" date="2017" name="J. Phycol.">
        <title>Analysis of chloroplast genomes and a supermatrix inform reclassification of the Rhodomelaceae (Rhodophyta).</title>
        <authorList>
            <person name="Diaz-Tapia P."/>
            <person name="Maggs C.A."/>
            <person name="West J.A."/>
            <person name="Verbruggen H."/>
        </authorList>
    </citation>
    <scope>NUCLEOTIDE SEQUENCE</scope>
    <source>
        <strain evidence="2">JW3046</strain>
    </source>
</reference>
<geneLocation type="chloroplast" evidence="2"/>
<keyword evidence="2" id="KW-0150">Chloroplast</keyword>
<proteinExistence type="predicted"/>
<feature type="domain" description="DUF4346" evidence="1">
    <location>
        <begin position="34"/>
        <end position="86"/>
    </location>
</feature>
<accession>A0A1Z1M4M0</accession>